<dbReference type="Proteomes" id="UP000192448">
    <property type="component" value="Unassembled WGS sequence"/>
</dbReference>
<name>A0A1X0B777_9MYCO</name>
<accession>A0A1X0B777</accession>
<organism evidence="1 2">
    <name type="scientific">Mycobacterium aquaticum</name>
    <dbReference type="NCBI Taxonomy" id="1927124"/>
    <lineage>
        <taxon>Bacteria</taxon>
        <taxon>Bacillati</taxon>
        <taxon>Actinomycetota</taxon>
        <taxon>Actinomycetes</taxon>
        <taxon>Mycobacteriales</taxon>
        <taxon>Mycobacteriaceae</taxon>
        <taxon>Mycobacterium</taxon>
    </lineage>
</organism>
<dbReference type="EMBL" id="MVHF01000004">
    <property type="protein sequence ID" value="ORA38065.1"/>
    <property type="molecule type" value="Genomic_DNA"/>
</dbReference>
<sequence>MSWNPWRWVGEHYPHIVVSCEHRLPKRVAGIWRDNTIWLCSTLNQAERRSVLTHELQHLQRGLPSPQYRDREERIVDELAARRLIAIADLARALRSTRDPDALAEELWVDRHTVEVRLSNLSPDETAELEREFGDEWLWIP</sequence>
<dbReference type="RefSeq" id="WP_083161495.1">
    <property type="nucleotide sequence ID" value="NZ_MVHF01000004.1"/>
</dbReference>
<proteinExistence type="predicted"/>
<protein>
    <recommendedName>
        <fullName evidence="3">IrrE N-terminal-like domain-containing protein</fullName>
    </recommendedName>
</protein>
<gene>
    <name evidence="1" type="ORF">BST13_05545</name>
</gene>
<dbReference type="AlphaFoldDB" id="A0A1X0B777"/>
<keyword evidence="2" id="KW-1185">Reference proteome</keyword>
<evidence type="ECO:0000313" key="2">
    <source>
        <dbReference type="Proteomes" id="UP000192448"/>
    </source>
</evidence>
<evidence type="ECO:0008006" key="3">
    <source>
        <dbReference type="Google" id="ProtNLM"/>
    </source>
</evidence>
<comment type="caution">
    <text evidence="1">The sequence shown here is derived from an EMBL/GenBank/DDBJ whole genome shotgun (WGS) entry which is preliminary data.</text>
</comment>
<dbReference type="STRING" id="1927124.BST13_05545"/>
<reference evidence="1 2" key="1">
    <citation type="submission" date="2017-02" db="EMBL/GenBank/DDBJ databases">
        <title>The new phylogeny of genus Mycobacterium.</title>
        <authorList>
            <person name="Tortoli E."/>
            <person name="Trovato A."/>
            <person name="Cirillo D.M."/>
        </authorList>
    </citation>
    <scope>NUCLEOTIDE SEQUENCE [LARGE SCALE GENOMIC DNA]</scope>
    <source>
        <strain evidence="1 2">RW6</strain>
    </source>
</reference>
<evidence type="ECO:0000313" key="1">
    <source>
        <dbReference type="EMBL" id="ORA38065.1"/>
    </source>
</evidence>